<reference evidence="2" key="1">
    <citation type="journal article" date="2019" name="Int. J. Syst. Evol. Microbiol.">
        <title>The Global Catalogue of Microorganisms (GCM) 10K type strain sequencing project: providing services to taxonomists for standard genome sequencing and annotation.</title>
        <authorList>
            <consortium name="The Broad Institute Genomics Platform"/>
            <consortium name="The Broad Institute Genome Sequencing Center for Infectious Disease"/>
            <person name="Wu L."/>
            <person name="Ma J."/>
        </authorList>
    </citation>
    <scope>NUCLEOTIDE SEQUENCE [LARGE SCALE GENOMIC DNA]</scope>
    <source>
        <strain evidence="2">CECT 7184</strain>
    </source>
</reference>
<name>A0ABW0YT17_9BACI</name>
<keyword evidence="2" id="KW-1185">Reference proteome</keyword>
<dbReference type="EMBL" id="JBHSOZ010000005">
    <property type="protein sequence ID" value="MFC5713713.1"/>
    <property type="molecule type" value="Genomic_DNA"/>
</dbReference>
<organism evidence="1 2">
    <name type="scientific">Thalassorhabdus alkalitolerans</name>
    <dbReference type="NCBI Taxonomy" id="2282697"/>
    <lineage>
        <taxon>Bacteria</taxon>
        <taxon>Bacillati</taxon>
        <taxon>Bacillota</taxon>
        <taxon>Bacilli</taxon>
        <taxon>Bacillales</taxon>
        <taxon>Bacillaceae</taxon>
        <taxon>Thalassorhabdus</taxon>
    </lineage>
</organism>
<comment type="caution">
    <text evidence="1">The sequence shown here is derived from an EMBL/GenBank/DDBJ whole genome shotgun (WGS) entry which is preliminary data.</text>
</comment>
<accession>A0ABW0YT17</accession>
<protein>
    <submittedName>
        <fullName evidence="1">Uncharacterized protein</fullName>
    </submittedName>
</protein>
<evidence type="ECO:0000313" key="1">
    <source>
        <dbReference type="EMBL" id="MFC5713713.1"/>
    </source>
</evidence>
<gene>
    <name evidence="1" type="ORF">ACFPU1_13055</name>
</gene>
<proteinExistence type="predicted"/>
<dbReference type="Proteomes" id="UP001596142">
    <property type="component" value="Unassembled WGS sequence"/>
</dbReference>
<dbReference type="RefSeq" id="WP_157049887.1">
    <property type="nucleotide sequence ID" value="NZ_JBHSOZ010000005.1"/>
</dbReference>
<evidence type="ECO:0000313" key="2">
    <source>
        <dbReference type="Proteomes" id="UP001596142"/>
    </source>
</evidence>
<sequence>MEKKPFPVQHVSSVDRSGNSDVDVTVNIDTSSLAYAYACLLYAEGKLTRKQLDTMVEEMDRIYQKKEHKQKFLPSSQEYGKQKDAWWFV</sequence>